<feature type="domain" description="DDE Tnp4" evidence="3">
    <location>
        <begin position="29"/>
        <end position="82"/>
    </location>
</feature>
<dbReference type="Pfam" id="PF13359">
    <property type="entry name" value="DDE_Tnp_4"/>
    <property type="match status" value="1"/>
</dbReference>
<proteinExistence type="predicted"/>
<accession>A0ABQ9I7X5</accession>
<keyword evidence="5" id="KW-1185">Reference proteome</keyword>
<dbReference type="InterPro" id="IPR027806">
    <property type="entry name" value="HARBI1_dom"/>
</dbReference>
<reference evidence="4 5" key="1">
    <citation type="submission" date="2023-02" db="EMBL/GenBank/DDBJ databases">
        <title>LHISI_Scaffold_Assembly.</title>
        <authorList>
            <person name="Stuart O.P."/>
            <person name="Cleave R."/>
            <person name="Magrath M.J.L."/>
            <person name="Mikheyev A.S."/>
        </authorList>
    </citation>
    <scope>NUCLEOTIDE SEQUENCE [LARGE SCALE GENOMIC DNA]</scope>
    <source>
        <strain evidence="4">Daus_M_001</strain>
        <tissue evidence="4">Leg muscle</tissue>
    </source>
</reference>
<evidence type="ECO:0000256" key="2">
    <source>
        <dbReference type="ARBA" id="ARBA00022723"/>
    </source>
</evidence>
<evidence type="ECO:0000313" key="4">
    <source>
        <dbReference type="EMBL" id="KAJ8892743.1"/>
    </source>
</evidence>
<comment type="caution">
    <text evidence="4">The sequence shown here is derived from an EMBL/GenBank/DDBJ whole genome shotgun (WGS) entry which is preliminary data.</text>
</comment>
<evidence type="ECO:0000256" key="1">
    <source>
        <dbReference type="ARBA" id="ARBA00001968"/>
    </source>
</evidence>
<sequence length="129" mass="14824">MLGGQQVYMMIVLRNITLSDWLSLERVVDPAVNRFNGAHKSTRRLLENSFGILKEKFPCLKHLRITLIFAAKVFKCCTALCNIAQIEDNLQTLQIETDEEITLAEIDNNGIHPHPVAQQRLEQLINHFR</sequence>
<dbReference type="Proteomes" id="UP001159363">
    <property type="component" value="Chromosome 2"/>
</dbReference>
<dbReference type="EMBL" id="JARBHB010000002">
    <property type="protein sequence ID" value="KAJ8892743.1"/>
    <property type="molecule type" value="Genomic_DNA"/>
</dbReference>
<organism evidence="4 5">
    <name type="scientific">Dryococelus australis</name>
    <dbReference type="NCBI Taxonomy" id="614101"/>
    <lineage>
        <taxon>Eukaryota</taxon>
        <taxon>Metazoa</taxon>
        <taxon>Ecdysozoa</taxon>
        <taxon>Arthropoda</taxon>
        <taxon>Hexapoda</taxon>
        <taxon>Insecta</taxon>
        <taxon>Pterygota</taxon>
        <taxon>Neoptera</taxon>
        <taxon>Polyneoptera</taxon>
        <taxon>Phasmatodea</taxon>
        <taxon>Verophasmatodea</taxon>
        <taxon>Anareolatae</taxon>
        <taxon>Phasmatidae</taxon>
        <taxon>Eurycanthinae</taxon>
        <taxon>Dryococelus</taxon>
    </lineage>
</organism>
<evidence type="ECO:0000259" key="3">
    <source>
        <dbReference type="Pfam" id="PF13359"/>
    </source>
</evidence>
<evidence type="ECO:0000313" key="5">
    <source>
        <dbReference type="Proteomes" id="UP001159363"/>
    </source>
</evidence>
<protein>
    <recommendedName>
        <fullName evidence="3">DDE Tnp4 domain-containing protein</fullName>
    </recommendedName>
</protein>
<comment type="cofactor">
    <cofactor evidence="1">
        <name>a divalent metal cation</name>
        <dbReference type="ChEBI" id="CHEBI:60240"/>
    </cofactor>
</comment>
<name>A0ABQ9I7X5_9NEOP</name>
<gene>
    <name evidence="4" type="ORF">PR048_005324</name>
</gene>
<keyword evidence="2" id="KW-0479">Metal-binding</keyword>